<feature type="transmembrane region" description="Helical" evidence="1">
    <location>
        <begin position="117"/>
        <end position="135"/>
    </location>
</feature>
<feature type="transmembrane region" description="Helical" evidence="1">
    <location>
        <begin position="91"/>
        <end position="111"/>
    </location>
</feature>
<feature type="transmembrane region" description="Helical" evidence="1">
    <location>
        <begin position="21"/>
        <end position="41"/>
    </location>
</feature>
<organism evidence="2 3">
    <name type="scientific">Klebsiella michiganensis (strain ATCC 8724 / DSM 4798 / JCM 20051 / NBRC 3318 / NRRL B-199 / KCTC 1686 / BUCSAV 143 / CCM 1901)</name>
    <dbReference type="NCBI Taxonomy" id="1006551"/>
    <lineage>
        <taxon>Bacteria</taxon>
        <taxon>Pseudomonadati</taxon>
        <taxon>Pseudomonadota</taxon>
        <taxon>Gammaproteobacteria</taxon>
        <taxon>Enterobacterales</taxon>
        <taxon>Enterobacteriaceae</taxon>
        <taxon>Klebsiella/Raoultella group</taxon>
        <taxon>Klebsiella</taxon>
    </lineage>
</organism>
<dbReference type="EMBL" id="CP003218">
    <property type="protein sequence ID" value="AEX07093.1"/>
    <property type="molecule type" value="Genomic_DNA"/>
</dbReference>
<gene>
    <name evidence="2" type="ordered locus">KOX_26920</name>
</gene>
<dbReference type="Proteomes" id="UP000007843">
    <property type="component" value="Chromosome"/>
</dbReference>
<dbReference type="HOGENOM" id="CLU_115420_1_0_6"/>
<evidence type="ECO:0000313" key="3">
    <source>
        <dbReference type="Proteomes" id="UP000007843"/>
    </source>
</evidence>
<keyword evidence="1" id="KW-0812">Transmembrane</keyword>
<dbReference type="InterPro" id="IPR021318">
    <property type="entry name" value="DUF2919"/>
</dbReference>
<keyword evidence="1" id="KW-0472">Membrane</keyword>
<evidence type="ECO:0000313" key="2">
    <source>
        <dbReference type="EMBL" id="AEX07093.1"/>
    </source>
</evidence>
<evidence type="ECO:0000256" key="1">
    <source>
        <dbReference type="SAM" id="Phobius"/>
    </source>
</evidence>
<protein>
    <submittedName>
        <fullName evidence="2">Putative inner membrane protein YfeZ</fullName>
    </submittedName>
</protein>
<reference evidence="2 3" key="1">
    <citation type="journal article" date="2012" name="J. Bacteriol.">
        <title>Complete genome sequence of Klebsiella oxytoca KCTC 1686, used in production of 2,3-butanediol.</title>
        <authorList>
            <person name="Shin S.H."/>
            <person name="Kim S."/>
            <person name="Kim J.Y."/>
            <person name="Lee S."/>
            <person name="Um Y."/>
            <person name="Oh M.K."/>
            <person name="Kim Y.R."/>
            <person name="Lee J."/>
            <person name="Yang K.S."/>
        </authorList>
    </citation>
    <scope>NUCLEOTIDE SEQUENCE [LARGE SCALE GENOMIC DNA]</scope>
    <source>
        <strain evidence="3">ATCC 8724 / DSM 4798 / JCM 20051 / NBRC 3318 / NRRL B-199 / KCTC 1686</strain>
    </source>
</reference>
<dbReference type="RefSeq" id="WP_004853030.1">
    <property type="nucleotide sequence ID" value="NC_016612.1"/>
</dbReference>
<sequence>MKNTEFIPADFDTHGRLRLPFLFWCVLLLQARTWVLFLMAGASRQQGDALLNLFYPDHDNFWLGLLPGIPAVLAFIISGHRQRFPRLWPMMRWLLVLSQLLLLVWQPLLWMSGESPSAVTIGLLAADLYALWWLLSSRRLKACFREEQV</sequence>
<dbReference type="KEGG" id="kox:KOX_26920"/>
<dbReference type="Pfam" id="PF11143">
    <property type="entry name" value="DUF2919"/>
    <property type="match status" value="1"/>
</dbReference>
<dbReference type="GeneID" id="66558547"/>
<feature type="transmembrane region" description="Helical" evidence="1">
    <location>
        <begin position="61"/>
        <end position="79"/>
    </location>
</feature>
<proteinExistence type="predicted"/>
<dbReference type="AlphaFoldDB" id="A0A0H3HHV3"/>
<accession>A0A0H3HHV3</accession>
<keyword evidence="1" id="KW-1133">Transmembrane helix</keyword>
<name>A0A0H3HHV3_KLEM8</name>